<dbReference type="EMBL" id="FOYJ01000006">
    <property type="protein sequence ID" value="SFR16308.1"/>
    <property type="molecule type" value="Genomic_DNA"/>
</dbReference>
<keyword evidence="3 6" id="KW-0812">Transmembrane</keyword>
<evidence type="ECO:0000256" key="5">
    <source>
        <dbReference type="ARBA" id="ARBA00023136"/>
    </source>
</evidence>
<protein>
    <submittedName>
        <fullName evidence="8">LPS O-antigen chain length determinant protein, WzzB/FepE family</fullName>
    </submittedName>
</protein>
<feature type="transmembrane region" description="Helical" evidence="6">
    <location>
        <begin position="76"/>
        <end position="95"/>
    </location>
</feature>
<evidence type="ECO:0000256" key="4">
    <source>
        <dbReference type="ARBA" id="ARBA00022989"/>
    </source>
</evidence>
<dbReference type="InterPro" id="IPR003856">
    <property type="entry name" value="LPS_length_determ_N"/>
</dbReference>
<dbReference type="GO" id="GO:0004713">
    <property type="term" value="F:protein tyrosine kinase activity"/>
    <property type="evidence" value="ECO:0007669"/>
    <property type="project" value="TreeGrafter"/>
</dbReference>
<keyword evidence="10" id="KW-1185">Reference proteome</keyword>
<evidence type="ECO:0000313" key="11">
    <source>
        <dbReference type="Proteomes" id="UP000199173"/>
    </source>
</evidence>
<evidence type="ECO:0000256" key="1">
    <source>
        <dbReference type="ARBA" id="ARBA00004651"/>
    </source>
</evidence>
<dbReference type="Proteomes" id="UP000198760">
    <property type="component" value="Unassembled WGS sequence"/>
</dbReference>
<dbReference type="Proteomes" id="UP000199173">
    <property type="component" value="Unassembled WGS sequence"/>
</dbReference>
<keyword evidence="5 6" id="KW-0472">Membrane</keyword>
<dbReference type="Gene3D" id="3.30.1890.10">
    <property type="entry name" value="FepE-like"/>
    <property type="match status" value="1"/>
</dbReference>
<feature type="domain" description="Polysaccharide chain length determinant N-terminal" evidence="7">
    <location>
        <begin position="60"/>
        <end position="155"/>
    </location>
</feature>
<dbReference type="AlphaFoldDB" id="A0AAX2ET53"/>
<dbReference type="EMBL" id="FPAV01000004">
    <property type="protein sequence ID" value="SFT79191.1"/>
    <property type="molecule type" value="Genomic_DNA"/>
</dbReference>
<dbReference type="SUPFAM" id="SSF160355">
    <property type="entry name" value="Bacterial polysaccharide co-polymerase-like"/>
    <property type="match status" value="1"/>
</dbReference>
<organism evidence="8 11">
    <name type="scientific">Kosakonia radicincitans</name>
    <dbReference type="NCBI Taxonomy" id="283686"/>
    <lineage>
        <taxon>Bacteria</taxon>
        <taxon>Pseudomonadati</taxon>
        <taxon>Pseudomonadota</taxon>
        <taxon>Gammaproteobacteria</taxon>
        <taxon>Enterobacterales</taxon>
        <taxon>Enterobacteriaceae</taxon>
        <taxon>Kosakonia</taxon>
    </lineage>
</organism>
<evidence type="ECO:0000313" key="9">
    <source>
        <dbReference type="EMBL" id="SFT79191.1"/>
    </source>
</evidence>
<accession>A0AAX2ET53</accession>
<evidence type="ECO:0000313" key="10">
    <source>
        <dbReference type="Proteomes" id="UP000198760"/>
    </source>
</evidence>
<comment type="subcellular location">
    <subcellularLocation>
        <location evidence="1">Cell membrane</location>
        <topology evidence="1">Multi-pass membrane protein</topology>
    </subcellularLocation>
</comment>
<dbReference type="Gene3D" id="1.10.287.210">
    <property type="match status" value="1"/>
</dbReference>
<proteinExistence type="predicted"/>
<dbReference type="PANTHER" id="PTHR32309:SF13">
    <property type="entry name" value="FERRIC ENTEROBACTIN TRANSPORT PROTEIN FEPE"/>
    <property type="match status" value="1"/>
</dbReference>
<evidence type="ECO:0000256" key="2">
    <source>
        <dbReference type="ARBA" id="ARBA00022475"/>
    </source>
</evidence>
<keyword evidence="4 6" id="KW-1133">Transmembrane helix</keyword>
<dbReference type="PANTHER" id="PTHR32309">
    <property type="entry name" value="TYROSINE-PROTEIN KINASE"/>
    <property type="match status" value="1"/>
</dbReference>
<evidence type="ECO:0000313" key="8">
    <source>
        <dbReference type="EMBL" id="SFR16308.1"/>
    </source>
</evidence>
<evidence type="ECO:0000259" key="7">
    <source>
        <dbReference type="Pfam" id="PF02706"/>
    </source>
</evidence>
<evidence type="ECO:0000256" key="6">
    <source>
        <dbReference type="SAM" id="Phobius"/>
    </source>
</evidence>
<sequence>MGINVIETRGLFFFESFHVGDNIKFHIMDSMLTCMTSLHIRSKDDASIYKDFPERDRNTEIDLLGLISTLWKSKRIIISTILIFALVGFFISALLTPKWTSQAEITPAEKPQWSQLQKTLSTLQVLDVKPSLDKVEVFNLFLKKFNSESLREEFLASSPLVVGKLMASNPDAEELRRGIVLLSGKIKAINNTPGKSADNVPYQSWTLSFTAPTAGEAKEILNSYISYISALVVKETLNYLREEVDLKKDTEREFLAMERERMNTLHDIKLKRLNYSLEVANAAGIKRPVYSNGQSVQDDPDYSIALGADGIAEKLKIERSIADVTRLNTDFRYREHRLAELDKLDIKDITFTPFKYQLSPSLPTKKDGPRRVLLTILAALCGGVIASAVVLVRQALYQRNH</sequence>
<gene>
    <name evidence="9" type="ORF">SAMN03159428_02199</name>
    <name evidence="8" type="ORF">SAMN03159514_02745</name>
</gene>
<dbReference type="GO" id="GO:0005886">
    <property type="term" value="C:plasma membrane"/>
    <property type="evidence" value="ECO:0007669"/>
    <property type="project" value="UniProtKB-SubCell"/>
</dbReference>
<reference evidence="10 11" key="1">
    <citation type="submission" date="2016-10" db="EMBL/GenBank/DDBJ databases">
        <authorList>
            <person name="Varghese N."/>
            <person name="Submissions S."/>
        </authorList>
    </citation>
    <scope>NUCLEOTIDE SEQUENCE [LARGE SCALE GENOMIC DNA]</scope>
    <source>
        <strain evidence="9 10">NFIX06</strain>
        <strain evidence="8 11">NFIX08</strain>
    </source>
</reference>
<name>A0AAX2ET53_9ENTR</name>
<evidence type="ECO:0000256" key="3">
    <source>
        <dbReference type="ARBA" id="ARBA00022692"/>
    </source>
</evidence>
<feature type="transmembrane region" description="Helical" evidence="6">
    <location>
        <begin position="372"/>
        <end position="392"/>
    </location>
</feature>
<dbReference type="Pfam" id="PF02706">
    <property type="entry name" value="Wzz"/>
    <property type="match status" value="1"/>
</dbReference>
<dbReference type="InterPro" id="IPR050445">
    <property type="entry name" value="Bact_polysacc_biosynth/exp"/>
</dbReference>
<dbReference type="NCBIfam" id="NF007699">
    <property type="entry name" value="PRK10381.1"/>
    <property type="match status" value="1"/>
</dbReference>
<comment type="caution">
    <text evidence="8">The sequence shown here is derived from an EMBL/GenBank/DDBJ whole genome shotgun (WGS) entry which is preliminary data.</text>
</comment>
<keyword evidence="2" id="KW-1003">Cell membrane</keyword>